<dbReference type="OrthoDB" id="2534523at2759"/>
<reference evidence="11 12" key="1">
    <citation type="journal article" date="2019" name="Front. Genet.">
        <title>Whole-Genome Sequencing of the Opportunistic Yeast Pathogen Candida inconspicua Uncovers Its Hybrid Origin.</title>
        <authorList>
            <person name="Mixao V."/>
            <person name="Hansen A.P."/>
            <person name="Saus E."/>
            <person name="Boekhout T."/>
            <person name="Lass-Florl C."/>
            <person name="Gabaldon T."/>
        </authorList>
    </citation>
    <scope>NUCLEOTIDE SEQUENCE [LARGE SCALE GENOMIC DNA]</scope>
    <source>
        <strain evidence="11 12">CBS 180</strain>
    </source>
</reference>
<evidence type="ECO:0000256" key="1">
    <source>
        <dbReference type="ARBA" id="ARBA00006271"/>
    </source>
</evidence>
<dbReference type="SMART" id="SM00533">
    <property type="entry name" value="MUTSd"/>
    <property type="match status" value="1"/>
</dbReference>
<dbReference type="InterPro" id="IPR045076">
    <property type="entry name" value="MutS"/>
</dbReference>
<evidence type="ECO:0000256" key="4">
    <source>
        <dbReference type="ARBA" id="ARBA00022840"/>
    </source>
</evidence>
<organism evidence="11 12">
    <name type="scientific">Pichia inconspicua</name>
    <dbReference type="NCBI Taxonomy" id="52247"/>
    <lineage>
        <taxon>Eukaryota</taxon>
        <taxon>Fungi</taxon>
        <taxon>Dikarya</taxon>
        <taxon>Ascomycota</taxon>
        <taxon>Saccharomycotina</taxon>
        <taxon>Pichiomycetes</taxon>
        <taxon>Pichiales</taxon>
        <taxon>Pichiaceae</taxon>
        <taxon>Pichia</taxon>
    </lineage>
</organism>
<dbReference type="InterPro" id="IPR007695">
    <property type="entry name" value="DNA_mismatch_repair_MutS-lik_N"/>
</dbReference>
<dbReference type="Gene3D" id="3.40.1170.10">
    <property type="entry name" value="DNA repair protein MutS, domain I"/>
    <property type="match status" value="1"/>
</dbReference>
<evidence type="ECO:0000259" key="10">
    <source>
        <dbReference type="PROSITE" id="PS00486"/>
    </source>
</evidence>
<name>A0A4T0X101_9ASCO</name>
<dbReference type="Gene3D" id="3.30.420.110">
    <property type="entry name" value="MutS, connector domain"/>
    <property type="match status" value="1"/>
</dbReference>
<evidence type="ECO:0000313" key="11">
    <source>
        <dbReference type="EMBL" id="TID28346.1"/>
    </source>
</evidence>
<dbReference type="Pfam" id="PF05192">
    <property type="entry name" value="MutS_III"/>
    <property type="match status" value="1"/>
</dbReference>
<dbReference type="InterPro" id="IPR016151">
    <property type="entry name" value="DNA_mismatch_repair_MutS_N"/>
</dbReference>
<dbReference type="SUPFAM" id="SSF53150">
    <property type="entry name" value="DNA repair protein MutS, domain II"/>
    <property type="match status" value="1"/>
</dbReference>
<dbReference type="Gene3D" id="3.40.50.300">
    <property type="entry name" value="P-loop containing nucleotide triphosphate hydrolases"/>
    <property type="match status" value="1"/>
</dbReference>
<keyword evidence="9" id="KW-0175">Coiled coil</keyword>
<dbReference type="Proteomes" id="UP000307173">
    <property type="component" value="Unassembled WGS sequence"/>
</dbReference>
<dbReference type="Pfam" id="PF01624">
    <property type="entry name" value="MutS_I"/>
    <property type="match status" value="1"/>
</dbReference>
<dbReference type="SUPFAM" id="SSF55271">
    <property type="entry name" value="DNA repair protein MutS, domain I"/>
    <property type="match status" value="1"/>
</dbReference>
<dbReference type="InterPro" id="IPR036187">
    <property type="entry name" value="DNA_mismatch_repair_MutS_sf"/>
</dbReference>
<dbReference type="Pfam" id="PF05188">
    <property type="entry name" value="MutS_II"/>
    <property type="match status" value="1"/>
</dbReference>
<dbReference type="SUPFAM" id="SSF52540">
    <property type="entry name" value="P-loop containing nucleoside triphosphate hydrolases"/>
    <property type="match status" value="1"/>
</dbReference>
<dbReference type="Pfam" id="PF00488">
    <property type="entry name" value="MutS_V"/>
    <property type="match status" value="1"/>
</dbReference>
<dbReference type="InterPro" id="IPR036678">
    <property type="entry name" value="MutS_con_dom_sf"/>
</dbReference>
<accession>A0A4T0X101</accession>
<dbReference type="GO" id="GO:0005634">
    <property type="term" value="C:nucleus"/>
    <property type="evidence" value="ECO:0007669"/>
    <property type="project" value="TreeGrafter"/>
</dbReference>
<keyword evidence="3" id="KW-0227">DNA damage</keyword>
<dbReference type="AlphaFoldDB" id="A0A4T0X101"/>
<dbReference type="EMBL" id="SELW01000405">
    <property type="protein sequence ID" value="TID28346.1"/>
    <property type="molecule type" value="Genomic_DNA"/>
</dbReference>
<dbReference type="GO" id="GO:0140664">
    <property type="term" value="F:ATP-dependent DNA damage sensor activity"/>
    <property type="evidence" value="ECO:0007669"/>
    <property type="project" value="InterPro"/>
</dbReference>
<evidence type="ECO:0000256" key="9">
    <source>
        <dbReference type="SAM" id="Coils"/>
    </source>
</evidence>
<keyword evidence="12" id="KW-1185">Reference proteome</keyword>
<dbReference type="STRING" id="52247.A0A4T0X101"/>
<feature type="domain" description="DNA mismatch repair proteins mutS family" evidence="10">
    <location>
        <begin position="866"/>
        <end position="882"/>
    </location>
</feature>
<comment type="function">
    <text evidence="7">Component of the post-replicative DNA mismatch repair system (MMR). Heterodimerizes with MSH2 to form MutS beta, which binds to DNA mismatches thereby initiating DNA repair. MSH3 provides substrate-binding and substrate specificity to the complex. When bound, the MutS beta heterodimer bends the DNA helix and shields approximately 20 base pairs. Acts mainly to repair insertion-deletion loops (IDLs) from 2 to 13 nucleotides in size, but can also repair base-base and single insertion-deletion mismatches that occur during replication. After mismatch binding, forms a ternary complex with the MutL alpha heterodimer, which is thought to be responsible for directing the downstream MMR events, including strand discrimination, excision, and resynthesis. ATP binding and hydrolysis play a pivotal role in mismatch repair functions.</text>
</comment>
<gene>
    <name evidence="11" type="ORF">CANINC_002524</name>
</gene>
<evidence type="ECO:0000256" key="7">
    <source>
        <dbReference type="ARBA" id="ARBA00025373"/>
    </source>
</evidence>
<dbReference type="GO" id="GO:0030983">
    <property type="term" value="F:mismatched DNA binding"/>
    <property type="evidence" value="ECO:0007669"/>
    <property type="project" value="InterPro"/>
</dbReference>
<dbReference type="NCBIfam" id="NF003810">
    <property type="entry name" value="PRK05399.1"/>
    <property type="match status" value="1"/>
</dbReference>
<dbReference type="GO" id="GO:0006298">
    <property type="term" value="P:mismatch repair"/>
    <property type="evidence" value="ECO:0007669"/>
    <property type="project" value="InterPro"/>
</dbReference>
<sequence length="995" mass="113052">MCSVISKRFHKLKLTKLVCYIREPVSEHVIVRKFSSTNTFNKRSIDNTECAGYKSTELIVSANELSTIKISLPDKGIQNVLNVKEISKDTKGNTVKGRDHSIIQSDTIDETDMFNSIDSNSVAQDRGSITDKNSYTDFYQNIIDIYKEFSNRPEGKYIVLIHVGSFYELYFEQADNFSGLLGLTLTKKNLKSGPISFSGFPDKMLDKYTEIIYKLGYKAVICNQVVDPVTNLISRPIDRILTPGIIVDESCRDFRRNNFLLTLSLKNLIAISDSQTVGVAWCDVNLGQFYVTEVSINQLLATITRINPAEILVTNELDLDKLFDGALLPEFADLKLYYFTRFNYNSQKKAIQEFYWRFADNSTLVTTTLNSLTRKEISAASLLLHYLDHCLPNYKTSFQLPRRSLPKTLMQIDPRVAQDLELLETLQSRKKVGALSHLIDKTLTSPGARLLDTWLLAPSTDKIEINKRHDLVEFMLSDTLMLENLKQMLKKTADINRIIRRIDNGRASSYEYLELAATFDVLKKIYKLLHSTKSTKAKVHIDSMFEKFKNSRKIDILAKQILKTIDPKVSFLKSTSNKTDGEIIKEFWDIKSTASQMMKRLRKQYDELTEQSRDLLSKLKSQYSEAGYNGSVRLIKDLKSLEFVVELKSTSKSIPAMIKSLGLKVKEKSKSTTKLLNSEWTYIGEQLIRLEYNINIEENLIMKDLNRKVENLYHELKNVSPIIELLDVSQSFAELALQQNLVRPLVDESTMFKVVNGRHLVVEEGLKHKVDMANFTVNSCVLDSSNAWIITGPNMGGKSTFLRQNALIAILAQIGCYVPAESAHIGIIDKIFTRVGSSDNIFKHQSTFMVEMNEAAMILREATEKSLVIVDELGRGTSTNEGVAIAFATLVSLINSNKSKVLFATHFGAELMKLIQSESQLKKQISFYRTSMKRRTIPSESLIPLEKQIIFDHKLFEGISYHSHALEIALLAGFPKDVLDIAKQSYNKLDTNRIM</sequence>
<dbReference type="PROSITE" id="PS00486">
    <property type="entry name" value="DNA_MISMATCH_REPAIR_2"/>
    <property type="match status" value="1"/>
</dbReference>
<dbReference type="GO" id="GO:0005739">
    <property type="term" value="C:mitochondrion"/>
    <property type="evidence" value="ECO:0007669"/>
    <property type="project" value="TreeGrafter"/>
</dbReference>
<evidence type="ECO:0000256" key="6">
    <source>
        <dbReference type="ARBA" id="ARBA00023204"/>
    </source>
</evidence>
<comment type="subunit">
    <text evidence="8">Heterodimer consisting of MSH2-MSH3 (MutS beta). Forms a ternary complex with MutL alpha (MLH1-PMS1).</text>
</comment>
<dbReference type="GO" id="GO:0043504">
    <property type="term" value="P:mitochondrial DNA repair"/>
    <property type="evidence" value="ECO:0007669"/>
    <property type="project" value="TreeGrafter"/>
</dbReference>
<keyword evidence="5" id="KW-0238">DNA-binding</keyword>
<dbReference type="PANTHER" id="PTHR11361:SF34">
    <property type="entry name" value="DNA MISMATCH REPAIR PROTEIN MSH1, MITOCHONDRIAL"/>
    <property type="match status" value="1"/>
</dbReference>
<comment type="caution">
    <text evidence="11">The sequence shown here is derived from an EMBL/GenBank/DDBJ whole genome shotgun (WGS) entry which is preliminary data.</text>
</comment>
<proteinExistence type="inferred from homology"/>
<dbReference type="PANTHER" id="PTHR11361">
    <property type="entry name" value="DNA MISMATCH REPAIR PROTEIN MUTS FAMILY MEMBER"/>
    <property type="match status" value="1"/>
</dbReference>
<dbReference type="InterPro" id="IPR007860">
    <property type="entry name" value="DNA_mmatch_repair_MutS_con_dom"/>
</dbReference>
<dbReference type="SUPFAM" id="SSF48334">
    <property type="entry name" value="DNA repair protein MutS, domain III"/>
    <property type="match status" value="1"/>
</dbReference>
<dbReference type="InterPro" id="IPR000432">
    <property type="entry name" value="DNA_mismatch_repair_MutS_C"/>
</dbReference>
<dbReference type="PIRSF" id="PIRSF037677">
    <property type="entry name" value="DNA_mis_repair_Msh6"/>
    <property type="match status" value="1"/>
</dbReference>
<evidence type="ECO:0000256" key="5">
    <source>
        <dbReference type="ARBA" id="ARBA00023125"/>
    </source>
</evidence>
<feature type="coiled-coil region" evidence="9">
    <location>
        <begin position="591"/>
        <end position="618"/>
    </location>
</feature>
<evidence type="ECO:0000256" key="8">
    <source>
        <dbReference type="ARBA" id="ARBA00025902"/>
    </source>
</evidence>
<keyword evidence="4" id="KW-0067">ATP-binding</keyword>
<evidence type="ECO:0000256" key="2">
    <source>
        <dbReference type="ARBA" id="ARBA00022741"/>
    </source>
</evidence>
<protein>
    <recommendedName>
        <fullName evidence="10">DNA mismatch repair proteins mutS family domain-containing protein</fullName>
    </recommendedName>
</protein>
<dbReference type="InterPro" id="IPR017261">
    <property type="entry name" value="DNA_mismatch_repair_MutS/MSH"/>
</dbReference>
<keyword evidence="2" id="KW-0547">Nucleotide-binding</keyword>
<evidence type="ECO:0000256" key="3">
    <source>
        <dbReference type="ARBA" id="ARBA00022763"/>
    </source>
</evidence>
<dbReference type="InterPro" id="IPR027417">
    <property type="entry name" value="P-loop_NTPase"/>
</dbReference>
<dbReference type="SMART" id="SM00534">
    <property type="entry name" value="MUTSac"/>
    <property type="match status" value="1"/>
</dbReference>
<comment type="similarity">
    <text evidence="1">Belongs to the DNA mismatch repair MutS family.</text>
</comment>
<evidence type="ECO:0000313" key="12">
    <source>
        <dbReference type="Proteomes" id="UP000307173"/>
    </source>
</evidence>
<dbReference type="Gene3D" id="1.10.1420.10">
    <property type="match status" value="1"/>
</dbReference>
<dbReference type="InterPro" id="IPR007696">
    <property type="entry name" value="DNA_mismatch_repair_MutS_core"/>
</dbReference>
<dbReference type="GO" id="GO:0005524">
    <property type="term" value="F:ATP binding"/>
    <property type="evidence" value="ECO:0007669"/>
    <property type="project" value="UniProtKB-KW"/>
</dbReference>
<keyword evidence="6" id="KW-0234">DNA repair</keyword>